<feature type="transmembrane region" description="Helical" evidence="1">
    <location>
        <begin position="30"/>
        <end position="51"/>
    </location>
</feature>
<dbReference type="RefSeq" id="WP_242778089.1">
    <property type="nucleotide sequence ID" value="NZ_JALDAY010000022.1"/>
</dbReference>
<name>A0ABS9YNR4_9ACTN</name>
<feature type="transmembrane region" description="Helical" evidence="1">
    <location>
        <begin position="110"/>
        <end position="134"/>
    </location>
</feature>
<dbReference type="Proteomes" id="UP001165269">
    <property type="component" value="Unassembled WGS sequence"/>
</dbReference>
<gene>
    <name evidence="2" type="ORF">MQP27_48355</name>
</gene>
<evidence type="ECO:0008006" key="4">
    <source>
        <dbReference type="Google" id="ProtNLM"/>
    </source>
</evidence>
<evidence type="ECO:0000256" key="1">
    <source>
        <dbReference type="SAM" id="Phobius"/>
    </source>
</evidence>
<feature type="transmembrane region" description="Helical" evidence="1">
    <location>
        <begin position="57"/>
        <end position="78"/>
    </location>
</feature>
<dbReference type="EMBL" id="JALDAY010000022">
    <property type="protein sequence ID" value="MCI3278902.1"/>
    <property type="molecule type" value="Genomic_DNA"/>
</dbReference>
<sequence length="143" mass="14052">MSTTTTTTPTSTTTPTLADALTSGPLARTVALGICALLGLADIAGTAGIGADDAPPAFVVLVGTALGIITLAAALPAVRGRTPGLLTVLGSRFVSAALGFGVYFDDGAPRWAEIAVAVFVCLTLAAFGLLATAAQAPARGTRP</sequence>
<reference evidence="2" key="1">
    <citation type="submission" date="2022-03" db="EMBL/GenBank/DDBJ databases">
        <title>Streptomyces 7R015 and 7R016 isolated from Barleria lupulina in Thailand.</title>
        <authorList>
            <person name="Kanchanasin P."/>
            <person name="Phongsopitanun W."/>
            <person name="Tanasupawat S."/>
        </authorList>
    </citation>
    <scope>NUCLEOTIDE SEQUENCE</scope>
    <source>
        <strain evidence="2">7R015</strain>
    </source>
</reference>
<feature type="transmembrane region" description="Helical" evidence="1">
    <location>
        <begin position="85"/>
        <end position="104"/>
    </location>
</feature>
<keyword evidence="3" id="KW-1185">Reference proteome</keyword>
<evidence type="ECO:0000313" key="3">
    <source>
        <dbReference type="Proteomes" id="UP001165269"/>
    </source>
</evidence>
<organism evidence="2 3">
    <name type="scientific">Streptomyces cylindrosporus</name>
    <dbReference type="NCBI Taxonomy" id="2927583"/>
    <lineage>
        <taxon>Bacteria</taxon>
        <taxon>Bacillati</taxon>
        <taxon>Actinomycetota</taxon>
        <taxon>Actinomycetes</taxon>
        <taxon>Kitasatosporales</taxon>
        <taxon>Streptomycetaceae</taxon>
        <taxon>Streptomyces</taxon>
    </lineage>
</organism>
<protein>
    <recommendedName>
        <fullName evidence="4">Integral membrane protein</fullName>
    </recommendedName>
</protein>
<proteinExistence type="predicted"/>
<accession>A0ABS9YNR4</accession>
<keyword evidence="1" id="KW-0812">Transmembrane</keyword>
<comment type="caution">
    <text evidence="2">The sequence shown here is derived from an EMBL/GenBank/DDBJ whole genome shotgun (WGS) entry which is preliminary data.</text>
</comment>
<evidence type="ECO:0000313" key="2">
    <source>
        <dbReference type="EMBL" id="MCI3278902.1"/>
    </source>
</evidence>
<keyword evidence="1" id="KW-0472">Membrane</keyword>
<keyword evidence="1" id="KW-1133">Transmembrane helix</keyword>